<dbReference type="Proteomes" id="UP000236161">
    <property type="component" value="Unassembled WGS sequence"/>
</dbReference>
<dbReference type="Gene3D" id="3.30.2020.30">
    <property type="match status" value="1"/>
</dbReference>
<evidence type="ECO:0000256" key="1">
    <source>
        <dbReference type="ARBA" id="ARBA00022723"/>
    </source>
</evidence>
<keyword evidence="1" id="KW-0479">Metal-binding</keyword>
<evidence type="ECO:0000313" key="4">
    <source>
        <dbReference type="EMBL" id="PKA54743.1"/>
    </source>
</evidence>
<proteinExistence type="predicted"/>
<organism evidence="4 5">
    <name type="scientific">Apostasia shenzhenica</name>
    <dbReference type="NCBI Taxonomy" id="1088818"/>
    <lineage>
        <taxon>Eukaryota</taxon>
        <taxon>Viridiplantae</taxon>
        <taxon>Streptophyta</taxon>
        <taxon>Embryophyta</taxon>
        <taxon>Tracheophyta</taxon>
        <taxon>Spermatophyta</taxon>
        <taxon>Magnoliopsida</taxon>
        <taxon>Liliopsida</taxon>
        <taxon>Asparagales</taxon>
        <taxon>Orchidaceae</taxon>
        <taxon>Apostasioideae</taxon>
        <taxon>Apostasia</taxon>
    </lineage>
</organism>
<dbReference type="PANTHER" id="PTHR35303">
    <property type="entry name" value="OS02G0197800 PROTEIN"/>
    <property type="match status" value="1"/>
</dbReference>
<evidence type="ECO:0000256" key="2">
    <source>
        <dbReference type="ARBA" id="ARBA00023004"/>
    </source>
</evidence>
<dbReference type="GO" id="GO:0046872">
    <property type="term" value="F:metal ion binding"/>
    <property type="evidence" value="ECO:0007669"/>
    <property type="project" value="UniProtKB-KW"/>
</dbReference>
<reference evidence="4 5" key="1">
    <citation type="journal article" date="2017" name="Nature">
        <title>The Apostasia genome and the evolution of orchids.</title>
        <authorList>
            <person name="Zhang G.Q."/>
            <person name="Liu K.W."/>
            <person name="Li Z."/>
            <person name="Lohaus R."/>
            <person name="Hsiao Y.Y."/>
            <person name="Niu S.C."/>
            <person name="Wang J.Y."/>
            <person name="Lin Y.C."/>
            <person name="Xu Q."/>
            <person name="Chen L.J."/>
            <person name="Yoshida K."/>
            <person name="Fujiwara S."/>
            <person name="Wang Z.W."/>
            <person name="Zhang Y.Q."/>
            <person name="Mitsuda N."/>
            <person name="Wang M."/>
            <person name="Liu G.H."/>
            <person name="Pecoraro L."/>
            <person name="Huang H.X."/>
            <person name="Xiao X.J."/>
            <person name="Lin M."/>
            <person name="Wu X.Y."/>
            <person name="Wu W.L."/>
            <person name="Chen Y.Y."/>
            <person name="Chang S.B."/>
            <person name="Sakamoto S."/>
            <person name="Ohme-Takagi M."/>
            <person name="Yagi M."/>
            <person name="Zeng S.J."/>
            <person name="Shen C.Y."/>
            <person name="Yeh C.M."/>
            <person name="Luo Y.B."/>
            <person name="Tsai W.C."/>
            <person name="Van de Peer Y."/>
            <person name="Liu Z.J."/>
        </authorList>
    </citation>
    <scope>NUCLEOTIDE SEQUENCE [LARGE SCALE GENOMIC DNA]</scope>
    <source>
        <strain evidence="5">cv. Shenzhen</strain>
        <tissue evidence="4">Stem</tissue>
    </source>
</reference>
<feature type="domain" description="Gamma-butyrobetaine hydroxylase-like N-terminal" evidence="3">
    <location>
        <begin position="120"/>
        <end position="160"/>
    </location>
</feature>
<dbReference type="PANTHER" id="PTHR35303:SF5">
    <property type="entry name" value="OS02G0197800 PROTEIN"/>
    <property type="match status" value="1"/>
</dbReference>
<dbReference type="InterPro" id="IPR010376">
    <property type="entry name" value="GBBH-like_N"/>
</dbReference>
<name>A0A2I0AGR1_9ASPA</name>
<keyword evidence="5" id="KW-1185">Reference proteome</keyword>
<dbReference type="Pfam" id="PF06155">
    <property type="entry name" value="GBBH-like_N"/>
    <property type="match status" value="1"/>
</dbReference>
<dbReference type="OrthoDB" id="19707at2759"/>
<dbReference type="EMBL" id="KZ451982">
    <property type="protein sequence ID" value="PKA54743.1"/>
    <property type="molecule type" value="Genomic_DNA"/>
</dbReference>
<evidence type="ECO:0000259" key="3">
    <source>
        <dbReference type="Pfam" id="PF06155"/>
    </source>
</evidence>
<sequence length="190" mass="21395">MSTDWQAAPSAYPFASKLKGEDDESTRTNLLVSRTYAAIDGSRSCTPRGAVTGCVELVSRICPPASYCHYSMKLAGGGPSLLGLEGPPLRIPRFPIIIWKTVERFRRGPSTFIGKVIFGRRHVGIMSAEPVGNYGIRRLLARILFDDLHKTGIYTWDYFYHLGSKKFSLMRNYIQTLKKHGLSRDPRRKI</sequence>
<evidence type="ECO:0000313" key="5">
    <source>
        <dbReference type="Proteomes" id="UP000236161"/>
    </source>
</evidence>
<keyword evidence="2" id="KW-0408">Iron</keyword>
<accession>A0A2I0AGR1</accession>
<gene>
    <name evidence="4" type="ORF">AXF42_Ash000578</name>
</gene>
<dbReference type="AlphaFoldDB" id="A0A2I0AGR1"/>
<dbReference type="InterPro" id="IPR038492">
    <property type="entry name" value="GBBH-like_N_sf"/>
</dbReference>
<dbReference type="STRING" id="1088818.A0A2I0AGR1"/>
<protein>
    <recommendedName>
        <fullName evidence="3">Gamma-butyrobetaine hydroxylase-like N-terminal domain-containing protein</fullName>
    </recommendedName>
</protein>